<keyword evidence="4" id="KW-1185">Reference proteome</keyword>
<feature type="coiled-coil region" evidence="1">
    <location>
        <begin position="260"/>
        <end position="294"/>
    </location>
</feature>
<gene>
    <name evidence="3" type="primary">AUGUSTUS-3.0.2_10114</name>
    <name evidence="3" type="ORF">TcasGA2_TC010114</name>
</gene>
<dbReference type="InParanoid" id="D6WSL6"/>
<dbReference type="Gene3D" id="2.130.10.10">
    <property type="entry name" value="YVTN repeat-like/Quinoprotein amine dehydrogenase"/>
    <property type="match status" value="1"/>
</dbReference>
<feature type="region of interest" description="Disordered" evidence="2">
    <location>
        <begin position="61"/>
        <end position="86"/>
    </location>
</feature>
<dbReference type="GO" id="GO:0003723">
    <property type="term" value="F:RNA binding"/>
    <property type="evidence" value="ECO:0007669"/>
    <property type="project" value="InterPro"/>
</dbReference>
<protein>
    <submittedName>
        <fullName evidence="3">Uncharacterized protein</fullName>
    </submittedName>
</protein>
<keyword evidence="1" id="KW-0175">Coiled coil</keyword>
<dbReference type="SUPFAM" id="SSF50978">
    <property type="entry name" value="WD40 repeat-like"/>
    <property type="match status" value="1"/>
</dbReference>
<dbReference type="eggNOG" id="KOG1721">
    <property type="taxonomic scope" value="Eukaryota"/>
</dbReference>
<dbReference type="InterPro" id="IPR036322">
    <property type="entry name" value="WD40_repeat_dom_sf"/>
</dbReference>
<dbReference type="HOGENOM" id="CLU_327157_0_0_1"/>
<sequence length="789" mass="89765">MSQARNKYQNNNPHGLHGRPDFTKHKKKFRFHQRPYDRFHYYNGYQPRWNTGHWRECFVPRQAPRKQPSRSPSPFSGTEEYTQRKIQETSDMIKKQLMMPPEADEIVNKEPPPEAPTQSEATQNDKMSSKSEKSVAKPKKVAHYNVEEIHNKIITHISKLSHGKKMNLICSTSSGYDIAIQQIQKQKRLELSKVLRDMCNSPAVENSEVINAIIPDIGIKIGDLPLEVIQELSSTLDLNFDDSSFWESGDDTQNVKSEVCENVTEKQMNMTEEVLNIKEEVLNIKEEVNQDQSEFDDSTLSIFNIKQEFISDNGSLDETKLFEVTEDPYNELQAPSTENKSQVFAAQPVWCESQTDFVEFHSIACQTDPNSCKFEVRENVENLEDAVKVMLEIDNEIARLTKLRQTIFTKLQAKNMLKNQVNKGKSSQKKSPANKLKNKLIKRSLKLKSEAAPKRKKKSNVQPQAMKVAIDCVYEDPNLQDPSTKQVTDCVYEKPLEFSVSSEKILVLKLIDDVLLAASESGRIFYINTQTGATEATLQVSQTPITCLCHIKTPSNESHLLVGSFEPWLRVYHYTTRLLITISNIFECVQCLEYAWMCIFIGTTNGSLKRYSPKQRLIEFEDRISEEAVLVLKATKEGARRVLLVGSRNAPVCVRDAMSGLRLRTLGDCVTPTVYSLLLENNMVYCGTMSHDILVFGFHNGFLVHKHEATNSKGICCMKVVKNLLYASCYNGKIYVYNVKSHKYVGMIEGPGGVILSMEVFKNMLIVGTMSHNFKSLLIPDYILENGKA</sequence>
<dbReference type="PANTHER" id="PTHR14435:SF2">
    <property type="entry name" value="ZINC FINGER PROTEIN 106"/>
    <property type="match status" value="1"/>
</dbReference>
<dbReference type="PANTHER" id="PTHR14435">
    <property type="entry name" value="ZINC FINGER PROTEIN 106"/>
    <property type="match status" value="1"/>
</dbReference>
<name>D6WSL6_TRICA</name>
<evidence type="ECO:0000313" key="4">
    <source>
        <dbReference type="Proteomes" id="UP000007266"/>
    </source>
</evidence>
<dbReference type="EMBL" id="KQ971354">
    <property type="protein sequence ID" value="EFA07123.2"/>
    <property type="molecule type" value="Genomic_DNA"/>
</dbReference>
<dbReference type="AlphaFoldDB" id="D6WSL6"/>
<evidence type="ECO:0000313" key="3">
    <source>
        <dbReference type="EMBL" id="EFA07123.2"/>
    </source>
</evidence>
<reference evidence="3 4" key="1">
    <citation type="journal article" date="2008" name="Nature">
        <title>The genome of the model beetle and pest Tribolium castaneum.</title>
        <authorList>
            <consortium name="Tribolium Genome Sequencing Consortium"/>
            <person name="Richards S."/>
            <person name="Gibbs R.A."/>
            <person name="Weinstock G.M."/>
            <person name="Brown S.J."/>
            <person name="Denell R."/>
            <person name="Beeman R.W."/>
            <person name="Gibbs R."/>
            <person name="Beeman R.W."/>
            <person name="Brown S.J."/>
            <person name="Bucher G."/>
            <person name="Friedrich M."/>
            <person name="Grimmelikhuijzen C.J."/>
            <person name="Klingler M."/>
            <person name="Lorenzen M."/>
            <person name="Richards S."/>
            <person name="Roth S."/>
            <person name="Schroder R."/>
            <person name="Tautz D."/>
            <person name="Zdobnov E.M."/>
            <person name="Muzny D."/>
            <person name="Gibbs R.A."/>
            <person name="Weinstock G.M."/>
            <person name="Attaway T."/>
            <person name="Bell S."/>
            <person name="Buhay C.J."/>
            <person name="Chandrabose M.N."/>
            <person name="Chavez D."/>
            <person name="Clerk-Blankenburg K.P."/>
            <person name="Cree A."/>
            <person name="Dao M."/>
            <person name="Davis C."/>
            <person name="Chacko J."/>
            <person name="Dinh H."/>
            <person name="Dugan-Rocha S."/>
            <person name="Fowler G."/>
            <person name="Garner T.T."/>
            <person name="Garnes J."/>
            <person name="Gnirke A."/>
            <person name="Hawes A."/>
            <person name="Hernandez J."/>
            <person name="Hines S."/>
            <person name="Holder M."/>
            <person name="Hume J."/>
            <person name="Jhangiani S.N."/>
            <person name="Joshi V."/>
            <person name="Khan Z.M."/>
            <person name="Jackson L."/>
            <person name="Kovar C."/>
            <person name="Kowis A."/>
            <person name="Lee S."/>
            <person name="Lewis L.R."/>
            <person name="Margolis J."/>
            <person name="Morgan M."/>
            <person name="Nazareth L.V."/>
            <person name="Nguyen N."/>
            <person name="Okwuonu G."/>
            <person name="Parker D."/>
            <person name="Richards S."/>
            <person name="Ruiz S.J."/>
            <person name="Santibanez J."/>
            <person name="Savard J."/>
            <person name="Scherer S.E."/>
            <person name="Schneider B."/>
            <person name="Sodergren E."/>
            <person name="Tautz D."/>
            <person name="Vattahil S."/>
            <person name="Villasana D."/>
            <person name="White C.S."/>
            <person name="Wright R."/>
            <person name="Park Y."/>
            <person name="Beeman R.W."/>
            <person name="Lord J."/>
            <person name="Oppert B."/>
            <person name="Lorenzen M."/>
            <person name="Brown S."/>
            <person name="Wang L."/>
            <person name="Savard J."/>
            <person name="Tautz D."/>
            <person name="Richards S."/>
            <person name="Weinstock G."/>
            <person name="Gibbs R.A."/>
            <person name="Liu Y."/>
            <person name="Worley K."/>
            <person name="Weinstock G."/>
            <person name="Elsik C.G."/>
            <person name="Reese J.T."/>
            <person name="Elhaik E."/>
            <person name="Landan G."/>
            <person name="Graur D."/>
            <person name="Arensburger P."/>
            <person name="Atkinson P."/>
            <person name="Beeman R.W."/>
            <person name="Beidler J."/>
            <person name="Brown S.J."/>
            <person name="Demuth J.P."/>
            <person name="Drury D.W."/>
            <person name="Du Y.Z."/>
            <person name="Fujiwara H."/>
            <person name="Lorenzen M."/>
            <person name="Maselli V."/>
            <person name="Osanai M."/>
            <person name="Park Y."/>
            <person name="Robertson H.M."/>
            <person name="Tu Z."/>
            <person name="Wang J.J."/>
            <person name="Wang S."/>
            <person name="Richards S."/>
            <person name="Song H."/>
            <person name="Zhang L."/>
            <person name="Sodergren E."/>
            <person name="Werner D."/>
            <person name="Stanke M."/>
            <person name="Morgenstern B."/>
            <person name="Solovyev V."/>
            <person name="Kosarev P."/>
            <person name="Brown G."/>
            <person name="Chen H.C."/>
            <person name="Ermolaeva O."/>
            <person name="Hlavina W."/>
            <person name="Kapustin Y."/>
            <person name="Kiryutin B."/>
            <person name="Kitts P."/>
            <person name="Maglott D."/>
            <person name="Pruitt K."/>
            <person name="Sapojnikov V."/>
            <person name="Souvorov A."/>
            <person name="Mackey A.J."/>
            <person name="Waterhouse R.M."/>
            <person name="Wyder S."/>
            <person name="Zdobnov E.M."/>
            <person name="Zdobnov E.M."/>
            <person name="Wyder S."/>
            <person name="Kriventseva E.V."/>
            <person name="Kadowaki T."/>
            <person name="Bork P."/>
            <person name="Aranda M."/>
            <person name="Bao R."/>
            <person name="Beermann A."/>
            <person name="Berns N."/>
            <person name="Bolognesi R."/>
            <person name="Bonneton F."/>
            <person name="Bopp D."/>
            <person name="Brown S.J."/>
            <person name="Bucher G."/>
            <person name="Butts T."/>
            <person name="Chaumot A."/>
            <person name="Denell R.E."/>
            <person name="Ferrier D.E."/>
            <person name="Friedrich M."/>
            <person name="Gordon C.M."/>
            <person name="Jindra M."/>
            <person name="Klingler M."/>
            <person name="Lan Q."/>
            <person name="Lattorff H.M."/>
            <person name="Laudet V."/>
            <person name="von Levetsow C."/>
            <person name="Liu Z."/>
            <person name="Lutz R."/>
            <person name="Lynch J.A."/>
            <person name="da Fonseca R.N."/>
            <person name="Posnien N."/>
            <person name="Reuter R."/>
            <person name="Roth S."/>
            <person name="Savard J."/>
            <person name="Schinko J.B."/>
            <person name="Schmitt C."/>
            <person name="Schoppmeier M."/>
            <person name="Schroder R."/>
            <person name="Shippy T.D."/>
            <person name="Simonnet F."/>
            <person name="Marques-Souza H."/>
            <person name="Tautz D."/>
            <person name="Tomoyasu Y."/>
            <person name="Trauner J."/>
            <person name="Van der Zee M."/>
            <person name="Vervoort M."/>
            <person name="Wittkopp N."/>
            <person name="Wimmer E.A."/>
            <person name="Yang X."/>
            <person name="Jones A.K."/>
            <person name="Sattelle D.B."/>
            <person name="Ebert P.R."/>
            <person name="Nelson D."/>
            <person name="Scott J.G."/>
            <person name="Beeman R.W."/>
            <person name="Muthukrishnan S."/>
            <person name="Kramer K.J."/>
            <person name="Arakane Y."/>
            <person name="Beeman R.W."/>
            <person name="Zhu Q."/>
            <person name="Hogenkamp D."/>
            <person name="Dixit R."/>
            <person name="Oppert B."/>
            <person name="Jiang H."/>
            <person name="Zou Z."/>
            <person name="Marshall J."/>
            <person name="Elpidina E."/>
            <person name="Vinokurov K."/>
            <person name="Oppert C."/>
            <person name="Zou Z."/>
            <person name="Evans J."/>
            <person name="Lu Z."/>
            <person name="Zhao P."/>
            <person name="Sumathipala N."/>
            <person name="Altincicek B."/>
            <person name="Vilcinskas A."/>
            <person name="Williams M."/>
            <person name="Hultmark D."/>
            <person name="Hetru C."/>
            <person name="Jiang H."/>
            <person name="Grimmelikhuijzen C.J."/>
            <person name="Hauser F."/>
            <person name="Cazzamali G."/>
            <person name="Williamson M."/>
            <person name="Park Y."/>
            <person name="Li B."/>
            <person name="Tanaka Y."/>
            <person name="Predel R."/>
            <person name="Neupert S."/>
            <person name="Schachtner J."/>
            <person name="Verleyen P."/>
            <person name="Raible F."/>
            <person name="Bork P."/>
            <person name="Friedrich M."/>
            <person name="Walden K.K."/>
            <person name="Robertson H.M."/>
            <person name="Angeli S."/>
            <person name="Foret S."/>
            <person name="Bucher G."/>
            <person name="Schuetz S."/>
            <person name="Maleszka R."/>
            <person name="Wimmer E.A."/>
            <person name="Beeman R.W."/>
            <person name="Lorenzen M."/>
            <person name="Tomoyasu Y."/>
            <person name="Miller S.C."/>
            <person name="Grossmann D."/>
            <person name="Bucher G."/>
        </authorList>
    </citation>
    <scope>NUCLEOTIDE SEQUENCE [LARGE SCALE GENOMIC DNA]</scope>
    <source>
        <strain evidence="3 4">Georgia GA2</strain>
    </source>
</reference>
<evidence type="ECO:0000256" key="1">
    <source>
        <dbReference type="SAM" id="Coils"/>
    </source>
</evidence>
<feature type="compositionally biased region" description="Polar residues" evidence="2">
    <location>
        <begin position="69"/>
        <end position="80"/>
    </location>
</feature>
<proteinExistence type="predicted"/>
<feature type="region of interest" description="Disordered" evidence="2">
    <location>
        <begin position="1"/>
        <end position="25"/>
    </location>
</feature>
<feature type="compositionally biased region" description="Polar residues" evidence="2">
    <location>
        <begin position="116"/>
        <end position="126"/>
    </location>
</feature>
<dbReference type="InterPro" id="IPR042622">
    <property type="entry name" value="Znf106"/>
</dbReference>
<dbReference type="STRING" id="7070.D6WSL6"/>
<feature type="region of interest" description="Disordered" evidence="2">
    <location>
        <begin position="105"/>
        <end position="139"/>
    </location>
</feature>
<dbReference type="Proteomes" id="UP000007266">
    <property type="component" value="Linkage group 7"/>
</dbReference>
<accession>D6WSL6</accession>
<dbReference type="InterPro" id="IPR015943">
    <property type="entry name" value="WD40/YVTN_repeat-like_dom_sf"/>
</dbReference>
<reference evidence="3 4" key="2">
    <citation type="journal article" date="2010" name="Nucleic Acids Res.">
        <title>BeetleBase in 2010: revisions to provide comprehensive genomic information for Tribolium castaneum.</title>
        <authorList>
            <person name="Kim H.S."/>
            <person name="Murphy T."/>
            <person name="Xia J."/>
            <person name="Caragea D."/>
            <person name="Park Y."/>
            <person name="Beeman R.W."/>
            <person name="Lorenzen M.D."/>
            <person name="Butcher S."/>
            <person name="Manak J.R."/>
            <person name="Brown S.J."/>
        </authorList>
    </citation>
    <scope>GENOME REANNOTATION</scope>
    <source>
        <strain evidence="3 4">Georgia GA2</strain>
    </source>
</reference>
<organism evidence="3 4">
    <name type="scientific">Tribolium castaneum</name>
    <name type="common">Red flour beetle</name>
    <dbReference type="NCBI Taxonomy" id="7070"/>
    <lineage>
        <taxon>Eukaryota</taxon>
        <taxon>Metazoa</taxon>
        <taxon>Ecdysozoa</taxon>
        <taxon>Arthropoda</taxon>
        <taxon>Hexapoda</taxon>
        <taxon>Insecta</taxon>
        <taxon>Pterygota</taxon>
        <taxon>Neoptera</taxon>
        <taxon>Endopterygota</taxon>
        <taxon>Coleoptera</taxon>
        <taxon>Polyphaga</taxon>
        <taxon>Cucujiformia</taxon>
        <taxon>Tenebrionidae</taxon>
        <taxon>Tenebrionidae incertae sedis</taxon>
        <taxon>Tribolium</taxon>
    </lineage>
</organism>
<evidence type="ECO:0000256" key="2">
    <source>
        <dbReference type="SAM" id="MobiDB-lite"/>
    </source>
</evidence>
<feature type="compositionally biased region" description="Polar residues" evidence="2">
    <location>
        <begin position="1"/>
        <end position="13"/>
    </location>
</feature>